<proteinExistence type="predicted"/>
<organism evidence="2 3">
    <name type="scientific">Gimesia chilikensis</name>
    <dbReference type="NCBI Taxonomy" id="2605989"/>
    <lineage>
        <taxon>Bacteria</taxon>
        <taxon>Pseudomonadati</taxon>
        <taxon>Planctomycetota</taxon>
        <taxon>Planctomycetia</taxon>
        <taxon>Planctomycetales</taxon>
        <taxon>Planctomycetaceae</taxon>
        <taxon>Gimesia</taxon>
    </lineage>
</organism>
<dbReference type="EC" id="1.14.11.35" evidence="2"/>
<dbReference type="AlphaFoldDB" id="A0A517PTE4"/>
<sequence length="261" mass="30587">MVQLEERRVLRDAEYSRWKQDGFLILRGLFDAEEMQDLSEEAWKLTYQSDLIDKHNLRCRFQQTYDDRDCLWETFDPVIDLSPLIRKSAFDPRLLDVLHDLYGERACLFKDKLIFKQPGTKGYELHQDWIAWPGFPRSFLTVLIPLDTANASNGCTEVFPGYHQQGSLSPEDGTYHRLPDETVDESLVVPLELEPGDIAIFDGFTPHRSGPNLSPSWRRQLYLSYNAFSDGGQQRTAHYEEFQVYLRKRYAEYGLTNTWFK</sequence>
<name>A0A517PTE4_9PLAN</name>
<keyword evidence="2" id="KW-0560">Oxidoreductase</keyword>
<evidence type="ECO:0000256" key="1">
    <source>
        <dbReference type="ARBA" id="ARBA00001954"/>
    </source>
</evidence>
<dbReference type="GO" id="GO:0016706">
    <property type="term" value="F:2-oxoglutarate-dependent dioxygenase activity"/>
    <property type="evidence" value="ECO:0007669"/>
    <property type="project" value="UniProtKB-ARBA"/>
</dbReference>
<dbReference type="PANTHER" id="PTHR20883:SF48">
    <property type="entry name" value="ECTOINE DIOXYGENASE"/>
    <property type="match status" value="1"/>
</dbReference>
<dbReference type="SUPFAM" id="SSF51197">
    <property type="entry name" value="Clavaminate synthase-like"/>
    <property type="match status" value="1"/>
</dbReference>
<dbReference type="EMBL" id="CP036266">
    <property type="protein sequence ID" value="QDT22641.1"/>
    <property type="molecule type" value="Genomic_DNA"/>
</dbReference>
<protein>
    <submittedName>
        <fullName evidence="2">1-deoxypentalenic acid 11-beta-hydroxylase</fullName>
        <ecNumber evidence="2">1.14.11.35</ecNumber>
    </submittedName>
</protein>
<accession>A0A517PTE4</accession>
<dbReference type="GO" id="GO:0005506">
    <property type="term" value="F:iron ion binding"/>
    <property type="evidence" value="ECO:0007669"/>
    <property type="project" value="UniProtKB-ARBA"/>
</dbReference>
<dbReference type="Pfam" id="PF05721">
    <property type="entry name" value="PhyH"/>
    <property type="match status" value="1"/>
</dbReference>
<gene>
    <name evidence="2" type="primary">ptlH</name>
    <name evidence="2" type="ORF">HG66A1_44490</name>
</gene>
<dbReference type="PANTHER" id="PTHR20883">
    <property type="entry name" value="PHYTANOYL-COA DIOXYGENASE DOMAIN CONTAINING 1"/>
    <property type="match status" value="1"/>
</dbReference>
<dbReference type="Gene3D" id="2.60.120.620">
    <property type="entry name" value="q2cbj1_9rhob like domain"/>
    <property type="match status" value="1"/>
</dbReference>
<evidence type="ECO:0000313" key="3">
    <source>
        <dbReference type="Proteomes" id="UP000320421"/>
    </source>
</evidence>
<evidence type="ECO:0000313" key="2">
    <source>
        <dbReference type="EMBL" id="QDT22641.1"/>
    </source>
</evidence>
<dbReference type="InterPro" id="IPR008775">
    <property type="entry name" value="Phytyl_CoA_dOase-like"/>
</dbReference>
<comment type="cofactor">
    <cofactor evidence="1">
        <name>Fe(2+)</name>
        <dbReference type="ChEBI" id="CHEBI:29033"/>
    </cofactor>
</comment>
<keyword evidence="3" id="KW-1185">Reference proteome</keyword>
<dbReference type="Proteomes" id="UP000320421">
    <property type="component" value="Chromosome"/>
</dbReference>
<reference evidence="2 3" key="1">
    <citation type="submission" date="2019-02" db="EMBL/GenBank/DDBJ databases">
        <title>Deep-cultivation of Planctomycetes and their phenomic and genomic characterization uncovers novel biology.</title>
        <authorList>
            <person name="Wiegand S."/>
            <person name="Jogler M."/>
            <person name="Boedeker C."/>
            <person name="Pinto D."/>
            <person name="Vollmers J."/>
            <person name="Rivas-Marin E."/>
            <person name="Kohn T."/>
            <person name="Peeters S.H."/>
            <person name="Heuer A."/>
            <person name="Rast P."/>
            <person name="Oberbeckmann S."/>
            <person name="Bunk B."/>
            <person name="Jeske O."/>
            <person name="Meyerdierks A."/>
            <person name="Storesund J.E."/>
            <person name="Kallscheuer N."/>
            <person name="Luecker S."/>
            <person name="Lage O.M."/>
            <person name="Pohl T."/>
            <person name="Merkel B.J."/>
            <person name="Hornburger P."/>
            <person name="Mueller R.-W."/>
            <person name="Bruemmer F."/>
            <person name="Labrenz M."/>
            <person name="Spormann A.M."/>
            <person name="Op den Camp H."/>
            <person name="Overmann J."/>
            <person name="Amann R."/>
            <person name="Jetten M.S.M."/>
            <person name="Mascher T."/>
            <person name="Medema M.H."/>
            <person name="Devos D.P."/>
            <person name="Kaster A.-K."/>
            <person name="Ovreas L."/>
            <person name="Rohde M."/>
            <person name="Galperin M.Y."/>
            <person name="Jogler C."/>
        </authorList>
    </citation>
    <scope>NUCLEOTIDE SEQUENCE [LARGE SCALE GENOMIC DNA]</scope>
    <source>
        <strain evidence="2 3">HG66A1</strain>
    </source>
</reference>